<dbReference type="GO" id="GO:0018578">
    <property type="term" value="F:protocatechuate 3,4-dioxygenase activity"/>
    <property type="evidence" value="ECO:0007669"/>
    <property type="project" value="InterPro"/>
</dbReference>
<dbReference type="RefSeq" id="WP_160888259.1">
    <property type="nucleotide sequence ID" value="NZ_WURB01000037.1"/>
</dbReference>
<feature type="chain" id="PRO_5031335401" evidence="4">
    <location>
        <begin position="34"/>
        <end position="218"/>
    </location>
</feature>
<dbReference type="Proteomes" id="UP000436483">
    <property type="component" value="Unassembled WGS sequence"/>
</dbReference>
<evidence type="ECO:0000259" key="5">
    <source>
        <dbReference type="Pfam" id="PF00775"/>
    </source>
</evidence>
<dbReference type="CDD" id="cd03459">
    <property type="entry name" value="3_4-PCD"/>
    <property type="match status" value="1"/>
</dbReference>
<feature type="signal peptide" evidence="4">
    <location>
        <begin position="1"/>
        <end position="33"/>
    </location>
</feature>
<dbReference type="OrthoDB" id="9805815at2"/>
<comment type="similarity">
    <text evidence="1">Belongs to the intradiol ring-cleavage dioxygenase family.</text>
</comment>
<keyword evidence="2 6" id="KW-0223">Dioxygenase</keyword>
<organism evidence="6 7">
    <name type="scientific">Microvirga makkahensis</name>
    <dbReference type="NCBI Taxonomy" id="1128670"/>
    <lineage>
        <taxon>Bacteria</taxon>
        <taxon>Pseudomonadati</taxon>
        <taxon>Pseudomonadota</taxon>
        <taxon>Alphaproteobacteria</taxon>
        <taxon>Hyphomicrobiales</taxon>
        <taxon>Methylobacteriaceae</taxon>
        <taxon>Microvirga</taxon>
    </lineage>
</organism>
<dbReference type="PANTHER" id="PTHR33711:SF10">
    <property type="entry name" value="INTRADIOL RING-CLEAVAGE DIOXYGENASES DOMAIN-CONTAINING PROTEIN"/>
    <property type="match status" value="1"/>
</dbReference>
<dbReference type="PANTHER" id="PTHR33711">
    <property type="entry name" value="DIOXYGENASE, PUTATIVE (AFU_ORTHOLOGUE AFUA_2G02910)-RELATED"/>
    <property type="match status" value="1"/>
</dbReference>
<dbReference type="Pfam" id="PF00775">
    <property type="entry name" value="Dioxygenase_C"/>
    <property type="match status" value="1"/>
</dbReference>
<dbReference type="InterPro" id="IPR050770">
    <property type="entry name" value="Intradiol_RC_Dioxygenase"/>
</dbReference>
<evidence type="ECO:0000313" key="7">
    <source>
        <dbReference type="Proteomes" id="UP000436483"/>
    </source>
</evidence>
<dbReference type="InterPro" id="IPR000627">
    <property type="entry name" value="Intradiol_dOase_C"/>
</dbReference>
<dbReference type="AlphaFoldDB" id="A0A7X3SRN2"/>
<dbReference type="InterPro" id="IPR015889">
    <property type="entry name" value="Intradiol_dOase_core"/>
</dbReference>
<protein>
    <submittedName>
        <fullName evidence="6">Intradiol ring-cleavage dioxygenase</fullName>
    </submittedName>
</protein>
<comment type="caution">
    <text evidence="6">The sequence shown here is derived from an EMBL/GenBank/DDBJ whole genome shotgun (WGS) entry which is preliminary data.</text>
</comment>
<name>A0A7X3SRN2_9HYPH</name>
<evidence type="ECO:0000256" key="2">
    <source>
        <dbReference type="ARBA" id="ARBA00022964"/>
    </source>
</evidence>
<reference evidence="6 7" key="2">
    <citation type="submission" date="2020-01" db="EMBL/GenBank/DDBJ databases">
        <title>Microvirga sp. nov., an arsenate reduction bacterium isolated from Tibet hotspring sediments.</title>
        <authorList>
            <person name="Xian W.-D."/>
            <person name="Li W.-J."/>
        </authorList>
    </citation>
    <scope>NUCLEOTIDE SEQUENCE [LARGE SCALE GENOMIC DNA]</scope>
    <source>
        <strain evidence="6 7">KCTC 23863</strain>
    </source>
</reference>
<evidence type="ECO:0000256" key="1">
    <source>
        <dbReference type="ARBA" id="ARBA00007825"/>
    </source>
</evidence>
<dbReference type="EMBL" id="WURB01000037">
    <property type="protein sequence ID" value="MXQ14538.1"/>
    <property type="molecule type" value="Genomic_DNA"/>
</dbReference>
<accession>A0A7X3SRN2</accession>
<dbReference type="Gene3D" id="2.60.130.10">
    <property type="entry name" value="Aromatic compound dioxygenase"/>
    <property type="match status" value="1"/>
</dbReference>
<gene>
    <name evidence="6" type="ORF">GR328_24420</name>
</gene>
<evidence type="ECO:0000256" key="4">
    <source>
        <dbReference type="SAM" id="SignalP"/>
    </source>
</evidence>
<evidence type="ECO:0000256" key="3">
    <source>
        <dbReference type="ARBA" id="ARBA00023002"/>
    </source>
</evidence>
<keyword evidence="4" id="KW-0732">Signal</keyword>
<evidence type="ECO:0000313" key="6">
    <source>
        <dbReference type="EMBL" id="MXQ14538.1"/>
    </source>
</evidence>
<dbReference type="SUPFAM" id="SSF49482">
    <property type="entry name" value="Aromatic compound dioxygenase"/>
    <property type="match status" value="1"/>
</dbReference>
<keyword evidence="7" id="KW-1185">Reference proteome</keyword>
<dbReference type="GO" id="GO:0008199">
    <property type="term" value="F:ferric iron binding"/>
    <property type="evidence" value="ECO:0007669"/>
    <property type="project" value="InterPro"/>
</dbReference>
<proteinExistence type="inferred from homology"/>
<keyword evidence="3" id="KW-0560">Oxidoreductase</keyword>
<dbReference type="InterPro" id="IPR039387">
    <property type="entry name" value="3_4-PCD"/>
</dbReference>
<sequence length="218" mass="23778">MTDPPLFPVDRRSLLIHAAVASASVVVANSLGAAELVPTPGQTEGPFYPVEFPPDMDNDLVRVVGQATQALGQVIHVSGRVLDTRGQPRKGSIVEIWQCDANGIYRHPRAAGQGRIDHAFQGYGRMQVDREGRYRFRTIRPVPYPGRTPHIHFAVYVPGQGRLVTQMYIEGEPLNARDGVLNRIRDPLARRSVIVPLVAGQAPEPGALHGSFDIIVAA</sequence>
<feature type="domain" description="Intradiol ring-cleavage dioxygenases" evidence="5">
    <location>
        <begin position="44"/>
        <end position="188"/>
    </location>
</feature>
<reference evidence="6 7" key="1">
    <citation type="submission" date="2019-12" db="EMBL/GenBank/DDBJ databases">
        <authorList>
            <person name="Yuan C.-G."/>
        </authorList>
    </citation>
    <scope>NUCLEOTIDE SEQUENCE [LARGE SCALE GENOMIC DNA]</scope>
    <source>
        <strain evidence="6 7">KCTC 23863</strain>
    </source>
</reference>